<organism evidence="2 3">
    <name type="scientific">Kipferlia bialata</name>
    <dbReference type="NCBI Taxonomy" id="797122"/>
    <lineage>
        <taxon>Eukaryota</taxon>
        <taxon>Metamonada</taxon>
        <taxon>Carpediemonas-like organisms</taxon>
        <taxon>Kipferlia</taxon>
    </lineage>
</organism>
<dbReference type="SUPFAM" id="SSF48371">
    <property type="entry name" value="ARM repeat"/>
    <property type="match status" value="1"/>
</dbReference>
<keyword evidence="3" id="KW-1185">Reference proteome</keyword>
<keyword evidence="1" id="KW-0732">Signal</keyword>
<dbReference type="Gene3D" id="1.25.10.10">
    <property type="entry name" value="Leucine-rich Repeat Variant"/>
    <property type="match status" value="1"/>
</dbReference>
<dbReference type="InterPro" id="IPR016024">
    <property type="entry name" value="ARM-type_fold"/>
</dbReference>
<sequence>MIELSAALWLLENIAWLAPAKALESSGSFLEWSATHDKAVQHQEAALLKAWTDGISILTRTDEDADAPSTPLGDANVLSVNRTPSQLSRALSLLEIATGLMNADSNLAGLSSVPDLLGDITLGIRQRISVGGIAYNIRTDKKTSKRLKRCMLKALALSLARLPTATSVITHERGAFVPYLLEMAVSARDTHEDRENISAVLRQLTRHPSVAKSVLDTYPSVLESLLRMVSAHTSDSLSSTPLAGPAERSLANVMATLHNMSRAPGSLPVFLENQVFDTLVAYLRPYAARASAYSGPAEDKASSVLYCSAVLKVFSNDPTVQSMLFDNGLLEYLGVRYRVVGTRRR</sequence>
<proteinExistence type="predicted"/>
<dbReference type="InterPro" id="IPR011989">
    <property type="entry name" value="ARM-like"/>
</dbReference>
<gene>
    <name evidence="2" type="ORF">KIPB_010027</name>
</gene>
<feature type="signal peptide" evidence="1">
    <location>
        <begin position="1"/>
        <end position="22"/>
    </location>
</feature>
<feature type="chain" id="PRO_5039928816" evidence="1">
    <location>
        <begin position="23"/>
        <end position="345"/>
    </location>
</feature>
<accession>A0A9K3D4Q5</accession>
<protein>
    <submittedName>
        <fullName evidence="2">Uncharacterized protein</fullName>
    </submittedName>
</protein>
<name>A0A9K3D4Q5_9EUKA</name>
<dbReference type="Proteomes" id="UP000265618">
    <property type="component" value="Unassembled WGS sequence"/>
</dbReference>
<evidence type="ECO:0000313" key="2">
    <source>
        <dbReference type="EMBL" id="GIQ87892.1"/>
    </source>
</evidence>
<dbReference type="EMBL" id="BDIP01003588">
    <property type="protein sequence ID" value="GIQ87892.1"/>
    <property type="molecule type" value="Genomic_DNA"/>
</dbReference>
<comment type="caution">
    <text evidence="2">The sequence shown here is derived from an EMBL/GenBank/DDBJ whole genome shotgun (WGS) entry which is preliminary data.</text>
</comment>
<dbReference type="AlphaFoldDB" id="A0A9K3D4Q5"/>
<evidence type="ECO:0000313" key="3">
    <source>
        <dbReference type="Proteomes" id="UP000265618"/>
    </source>
</evidence>
<evidence type="ECO:0000256" key="1">
    <source>
        <dbReference type="SAM" id="SignalP"/>
    </source>
</evidence>
<reference evidence="2 3" key="1">
    <citation type="journal article" date="2018" name="PLoS ONE">
        <title>The draft genome of Kipferlia bialata reveals reductive genome evolution in fornicate parasites.</title>
        <authorList>
            <person name="Tanifuji G."/>
            <person name="Takabayashi S."/>
            <person name="Kume K."/>
            <person name="Takagi M."/>
            <person name="Nakayama T."/>
            <person name="Kamikawa R."/>
            <person name="Inagaki Y."/>
            <person name="Hashimoto T."/>
        </authorList>
    </citation>
    <scope>NUCLEOTIDE SEQUENCE [LARGE SCALE GENOMIC DNA]</scope>
    <source>
        <strain evidence="2">NY0173</strain>
    </source>
</reference>